<evidence type="ECO:0000259" key="2">
    <source>
        <dbReference type="PROSITE" id="PS50206"/>
    </source>
</evidence>
<dbReference type="EMBL" id="UOFI01000150">
    <property type="protein sequence ID" value="VAW69279.1"/>
    <property type="molecule type" value="Genomic_DNA"/>
</dbReference>
<dbReference type="PANTHER" id="PTHR43031:SF1">
    <property type="entry name" value="PYRIDINE NUCLEOTIDE-DISULPHIDE OXIDOREDUCTASE"/>
    <property type="match status" value="1"/>
</dbReference>
<dbReference type="InterPro" id="IPR001763">
    <property type="entry name" value="Rhodanese-like_dom"/>
</dbReference>
<sequence length="359" mass="41349">MTISIKLQKVLFKLGNLYFPFNYLSPERLQEIINHIRLIELQQDEILQLRSSASEDYLYLMEGEIDLVCEDSIRTISHPEETQRSPVRLPRHQSCRIIAKTDCIISHAKREILDNIIAWDYIGRETRDTIKYIDIVRNTLVFQRLPVTYIENAFSCMKPHHFKKGESISADESDAYYLILNGCAEVQTYNEARQKHRTVTRLETGDIFGDKAQLSSKNSNETVTMLEDTDVLILGESDYQNLINRPQVRTVQPQVAKTMLDNGYELLDVRFPEEHSESRIPGASIIPLSALSKRLHELNKNTPYIIYCYSGPMSAIASLILHEHNYEALSLEGGIRDWPYEIEHPSAIPNIVAITKKFH</sequence>
<evidence type="ECO:0000259" key="1">
    <source>
        <dbReference type="PROSITE" id="PS50042"/>
    </source>
</evidence>
<dbReference type="AlphaFoldDB" id="A0A3B0Y521"/>
<dbReference type="InterPro" id="IPR036873">
    <property type="entry name" value="Rhodanese-like_dom_sf"/>
</dbReference>
<gene>
    <name evidence="3" type="ORF">MNBD_GAMMA09-3717</name>
</gene>
<dbReference type="Gene3D" id="3.40.250.10">
    <property type="entry name" value="Rhodanese-like domain"/>
    <property type="match status" value="1"/>
</dbReference>
<dbReference type="SUPFAM" id="SSF51206">
    <property type="entry name" value="cAMP-binding domain-like"/>
    <property type="match status" value="2"/>
</dbReference>
<dbReference type="PROSITE" id="PS50042">
    <property type="entry name" value="CNMP_BINDING_3"/>
    <property type="match status" value="2"/>
</dbReference>
<dbReference type="Pfam" id="PF00581">
    <property type="entry name" value="Rhodanese"/>
    <property type="match status" value="1"/>
</dbReference>
<protein>
    <submittedName>
        <fullName evidence="3">Uncharacterized protein</fullName>
    </submittedName>
</protein>
<reference evidence="3" key="1">
    <citation type="submission" date="2018-06" db="EMBL/GenBank/DDBJ databases">
        <authorList>
            <person name="Zhirakovskaya E."/>
        </authorList>
    </citation>
    <scope>NUCLEOTIDE SEQUENCE</scope>
</reference>
<dbReference type="SMART" id="SM00450">
    <property type="entry name" value="RHOD"/>
    <property type="match status" value="1"/>
</dbReference>
<proteinExistence type="predicted"/>
<dbReference type="InterPro" id="IPR000595">
    <property type="entry name" value="cNMP-bd_dom"/>
</dbReference>
<feature type="domain" description="Cyclic nucleotide-binding" evidence="1">
    <location>
        <begin position="141"/>
        <end position="243"/>
    </location>
</feature>
<organism evidence="3">
    <name type="scientific">hydrothermal vent metagenome</name>
    <dbReference type="NCBI Taxonomy" id="652676"/>
    <lineage>
        <taxon>unclassified sequences</taxon>
        <taxon>metagenomes</taxon>
        <taxon>ecological metagenomes</taxon>
    </lineage>
</organism>
<dbReference type="InterPro" id="IPR050229">
    <property type="entry name" value="GlpE_sulfurtransferase"/>
</dbReference>
<dbReference type="SUPFAM" id="SSF52821">
    <property type="entry name" value="Rhodanese/Cell cycle control phosphatase"/>
    <property type="match status" value="1"/>
</dbReference>
<dbReference type="PANTHER" id="PTHR43031">
    <property type="entry name" value="FAD-DEPENDENT OXIDOREDUCTASE"/>
    <property type="match status" value="1"/>
</dbReference>
<dbReference type="PROSITE" id="PS50206">
    <property type="entry name" value="RHODANESE_3"/>
    <property type="match status" value="1"/>
</dbReference>
<feature type="domain" description="Cyclic nucleotide-binding" evidence="1">
    <location>
        <begin position="20"/>
        <end position="117"/>
    </location>
</feature>
<evidence type="ECO:0000313" key="3">
    <source>
        <dbReference type="EMBL" id="VAW69279.1"/>
    </source>
</evidence>
<name>A0A3B0Y521_9ZZZZ</name>
<dbReference type="InterPro" id="IPR018490">
    <property type="entry name" value="cNMP-bd_dom_sf"/>
</dbReference>
<dbReference type="Pfam" id="PF00027">
    <property type="entry name" value="cNMP_binding"/>
    <property type="match status" value="1"/>
</dbReference>
<dbReference type="CDD" id="cd00038">
    <property type="entry name" value="CAP_ED"/>
    <property type="match status" value="1"/>
</dbReference>
<feature type="domain" description="Rhodanese" evidence="2">
    <location>
        <begin position="260"/>
        <end position="344"/>
    </location>
</feature>
<dbReference type="InterPro" id="IPR014710">
    <property type="entry name" value="RmlC-like_jellyroll"/>
</dbReference>
<accession>A0A3B0Y521</accession>
<dbReference type="CDD" id="cd00158">
    <property type="entry name" value="RHOD"/>
    <property type="match status" value="1"/>
</dbReference>
<dbReference type="Gene3D" id="2.60.120.10">
    <property type="entry name" value="Jelly Rolls"/>
    <property type="match status" value="1"/>
</dbReference>